<dbReference type="Proteomes" id="UP000585474">
    <property type="component" value="Unassembled WGS sequence"/>
</dbReference>
<protein>
    <submittedName>
        <fullName evidence="2">Uncharacterized protein</fullName>
    </submittedName>
</protein>
<gene>
    <name evidence="2" type="ORF">Acr_07g0013160</name>
</gene>
<comment type="caution">
    <text evidence="2">The sequence shown here is derived from an EMBL/GenBank/DDBJ whole genome shotgun (WGS) entry which is preliminary data.</text>
</comment>
<organism evidence="2 3">
    <name type="scientific">Actinidia rufa</name>
    <dbReference type="NCBI Taxonomy" id="165716"/>
    <lineage>
        <taxon>Eukaryota</taxon>
        <taxon>Viridiplantae</taxon>
        <taxon>Streptophyta</taxon>
        <taxon>Embryophyta</taxon>
        <taxon>Tracheophyta</taxon>
        <taxon>Spermatophyta</taxon>
        <taxon>Magnoliopsida</taxon>
        <taxon>eudicotyledons</taxon>
        <taxon>Gunneridae</taxon>
        <taxon>Pentapetalae</taxon>
        <taxon>asterids</taxon>
        <taxon>Ericales</taxon>
        <taxon>Actinidiaceae</taxon>
        <taxon>Actinidia</taxon>
    </lineage>
</organism>
<name>A0A7J0EXI5_9ERIC</name>
<reference evidence="2 3" key="1">
    <citation type="submission" date="2019-07" db="EMBL/GenBank/DDBJ databases">
        <title>De Novo Assembly of kiwifruit Actinidia rufa.</title>
        <authorList>
            <person name="Sugita-Konishi S."/>
            <person name="Sato K."/>
            <person name="Mori E."/>
            <person name="Abe Y."/>
            <person name="Kisaki G."/>
            <person name="Hamano K."/>
            <person name="Suezawa K."/>
            <person name="Otani M."/>
            <person name="Fukuda T."/>
            <person name="Manabe T."/>
            <person name="Gomi K."/>
            <person name="Tabuchi M."/>
            <person name="Akimitsu K."/>
            <person name="Kataoka I."/>
        </authorList>
    </citation>
    <scope>NUCLEOTIDE SEQUENCE [LARGE SCALE GENOMIC DNA]</scope>
    <source>
        <strain evidence="3">cv. Fuchu</strain>
    </source>
</reference>
<feature type="region of interest" description="Disordered" evidence="1">
    <location>
        <begin position="1"/>
        <end position="24"/>
    </location>
</feature>
<dbReference type="EMBL" id="BJWL01000007">
    <property type="protein sequence ID" value="GFY91120.1"/>
    <property type="molecule type" value="Genomic_DNA"/>
</dbReference>
<dbReference type="AlphaFoldDB" id="A0A7J0EXI5"/>
<sequence length="76" mass="8365">MNSISGSEEEGNILAGEGQDDLNEELNIDERCGFANQSNLKNKNPLKVFEDMIEGLVDSELAKEIKEREKLHGSGS</sequence>
<evidence type="ECO:0000313" key="3">
    <source>
        <dbReference type="Proteomes" id="UP000585474"/>
    </source>
</evidence>
<keyword evidence="3" id="KW-1185">Reference proteome</keyword>
<evidence type="ECO:0000256" key="1">
    <source>
        <dbReference type="SAM" id="MobiDB-lite"/>
    </source>
</evidence>
<evidence type="ECO:0000313" key="2">
    <source>
        <dbReference type="EMBL" id="GFY91120.1"/>
    </source>
</evidence>
<proteinExistence type="predicted"/>
<accession>A0A7J0EXI5</accession>